<dbReference type="Pfam" id="PF04338">
    <property type="entry name" value="DUF481"/>
    <property type="match status" value="1"/>
</dbReference>
<accession>A0A1I6HM72</accession>
<keyword evidence="3" id="KW-1185">Reference proteome</keyword>
<dbReference type="AlphaFoldDB" id="A0A1I6HM72"/>
<organism evidence="2 3">
    <name type="scientific">Marinobacter daqiaonensis</name>
    <dbReference type="NCBI Taxonomy" id="650891"/>
    <lineage>
        <taxon>Bacteria</taxon>
        <taxon>Pseudomonadati</taxon>
        <taxon>Pseudomonadota</taxon>
        <taxon>Gammaproteobacteria</taxon>
        <taxon>Pseudomonadales</taxon>
        <taxon>Marinobacteraceae</taxon>
        <taxon>Marinobacter</taxon>
    </lineage>
</organism>
<proteinExistence type="predicted"/>
<dbReference type="InterPro" id="IPR007433">
    <property type="entry name" value="DUF481"/>
</dbReference>
<name>A0A1I6HM72_9GAMM</name>
<protein>
    <submittedName>
        <fullName evidence="2">Putative salt-induced outer membrane protein YdiY</fullName>
    </submittedName>
</protein>
<evidence type="ECO:0000256" key="1">
    <source>
        <dbReference type="SAM" id="SignalP"/>
    </source>
</evidence>
<dbReference type="RefSeq" id="WP_092010022.1">
    <property type="nucleotide sequence ID" value="NZ_FOYW01000001.1"/>
</dbReference>
<dbReference type="EMBL" id="FOYW01000001">
    <property type="protein sequence ID" value="SFR55542.1"/>
    <property type="molecule type" value="Genomic_DNA"/>
</dbReference>
<gene>
    <name evidence="2" type="ORF">SAMN05216203_1347</name>
</gene>
<dbReference type="STRING" id="650891.SAMN05216203_1347"/>
<sequence>MGLTRYTMAAALLLPVAVTAQDRNWTGEAELGLLVTTGNSEETNLKSRLGLLQETSQWRNSGEFRTAYTEADDETTSERYRIEGETDYKFSEFQYWFVRGYFEDDRFSGYDFQSSVTTGYGHRVWESGDRSFLDLSAGVGYRFNKLEVPDQDGNRDEDAVIGRLAGQFDYALSENALFRQELSTEFGLTENNVITESATSVQAGIAGNLSMKAAYRVYHVSDAPPASEKTDTETSLSLLYGF</sequence>
<evidence type="ECO:0000313" key="2">
    <source>
        <dbReference type="EMBL" id="SFR55542.1"/>
    </source>
</evidence>
<evidence type="ECO:0000313" key="3">
    <source>
        <dbReference type="Proteomes" id="UP000198644"/>
    </source>
</evidence>
<feature type="signal peptide" evidence="1">
    <location>
        <begin position="1"/>
        <end position="20"/>
    </location>
</feature>
<dbReference type="OrthoDB" id="5292716at2"/>
<keyword evidence="1" id="KW-0732">Signal</keyword>
<feature type="chain" id="PRO_5011539010" evidence="1">
    <location>
        <begin position="21"/>
        <end position="242"/>
    </location>
</feature>
<dbReference type="Proteomes" id="UP000198644">
    <property type="component" value="Unassembled WGS sequence"/>
</dbReference>
<reference evidence="2 3" key="1">
    <citation type="submission" date="2016-10" db="EMBL/GenBank/DDBJ databases">
        <authorList>
            <person name="de Groot N.N."/>
        </authorList>
    </citation>
    <scope>NUCLEOTIDE SEQUENCE [LARGE SCALE GENOMIC DNA]</scope>
    <source>
        <strain evidence="2 3">CGMCC 1.9167</strain>
    </source>
</reference>